<dbReference type="InterPro" id="IPR004276">
    <property type="entry name" value="GlycoTrans_28_N"/>
</dbReference>
<dbReference type="GO" id="GO:0016906">
    <property type="term" value="F:sterol 3-beta-glucosyltransferase activity"/>
    <property type="evidence" value="ECO:0007669"/>
    <property type="project" value="UniProtKB-ARBA"/>
</dbReference>
<dbReference type="InterPro" id="IPR050426">
    <property type="entry name" value="Glycosyltransferase_28"/>
</dbReference>
<feature type="domain" description="Glycosyltransferase family 28 N-terminal" evidence="3">
    <location>
        <begin position="89"/>
        <end position="237"/>
    </location>
</feature>
<dbReference type="Proteomes" id="UP000256328">
    <property type="component" value="Unassembled WGS sequence"/>
</dbReference>
<dbReference type="EMBL" id="PDLN01000013">
    <property type="protein sequence ID" value="RDW68657.1"/>
    <property type="molecule type" value="Genomic_DNA"/>
</dbReference>
<dbReference type="InterPro" id="IPR002213">
    <property type="entry name" value="UDP_glucos_trans"/>
</dbReference>
<gene>
    <name evidence="5" type="ORF">BP5796_09314</name>
</gene>
<dbReference type="Pfam" id="PF06722">
    <property type="entry name" value="EryCIII-like_C"/>
    <property type="match status" value="1"/>
</dbReference>
<dbReference type="FunFam" id="3.40.50.2000:FF:000009">
    <property type="entry name" value="Sterol 3-beta-glucosyltransferase UGT80A2"/>
    <property type="match status" value="1"/>
</dbReference>
<dbReference type="Pfam" id="PF03033">
    <property type="entry name" value="Glyco_transf_28"/>
    <property type="match status" value="1"/>
</dbReference>
<reference evidence="5 6" key="1">
    <citation type="journal article" date="2018" name="IMA Fungus">
        <title>IMA Genome-F 9: Draft genome sequence of Annulohypoxylon stygium, Aspergillus mulundensis, Berkeleyomyces basicola (syn. Thielaviopsis basicola), Ceratocystis smalleyi, two Cercospora beticola strains, Coleophoma cylindrospora, Fusarium fracticaudum, Phialophora cf. hyalina, and Morchella septimelata.</title>
        <authorList>
            <person name="Wingfield B.D."/>
            <person name="Bills G.F."/>
            <person name="Dong Y."/>
            <person name="Huang W."/>
            <person name="Nel W.J."/>
            <person name="Swalarsk-Parry B.S."/>
            <person name="Vaghefi N."/>
            <person name="Wilken P.M."/>
            <person name="An Z."/>
            <person name="de Beer Z.W."/>
            <person name="De Vos L."/>
            <person name="Chen L."/>
            <person name="Duong T.A."/>
            <person name="Gao Y."/>
            <person name="Hammerbacher A."/>
            <person name="Kikkert J.R."/>
            <person name="Li Y."/>
            <person name="Li H."/>
            <person name="Li K."/>
            <person name="Li Q."/>
            <person name="Liu X."/>
            <person name="Ma X."/>
            <person name="Naidoo K."/>
            <person name="Pethybridge S.J."/>
            <person name="Sun J."/>
            <person name="Steenkamp E.T."/>
            <person name="van der Nest M.A."/>
            <person name="van Wyk S."/>
            <person name="Wingfield M.J."/>
            <person name="Xiong C."/>
            <person name="Yue Q."/>
            <person name="Zhang X."/>
        </authorList>
    </citation>
    <scope>NUCLEOTIDE SEQUENCE [LARGE SCALE GENOMIC DNA]</scope>
    <source>
        <strain evidence="5 6">BP5796</strain>
    </source>
</reference>
<feature type="region of interest" description="Disordered" evidence="2">
    <location>
        <begin position="1"/>
        <end position="25"/>
    </location>
</feature>
<dbReference type="GO" id="GO:0005975">
    <property type="term" value="P:carbohydrate metabolic process"/>
    <property type="evidence" value="ECO:0007669"/>
    <property type="project" value="InterPro"/>
</dbReference>
<dbReference type="InterPro" id="IPR010610">
    <property type="entry name" value="EryCIII-like_C"/>
</dbReference>
<keyword evidence="6" id="KW-1185">Reference proteome</keyword>
<dbReference type="Gene3D" id="3.40.50.2000">
    <property type="entry name" value="Glycogen Phosphorylase B"/>
    <property type="match status" value="2"/>
</dbReference>
<name>A0A3D8R3Q1_9HELO</name>
<feature type="domain" description="Erythromycin biosynthesis protein CIII-like C-terminal" evidence="4">
    <location>
        <begin position="394"/>
        <end position="497"/>
    </location>
</feature>
<evidence type="ECO:0000313" key="5">
    <source>
        <dbReference type="EMBL" id="RDW68657.1"/>
    </source>
</evidence>
<proteinExistence type="predicted"/>
<evidence type="ECO:0000259" key="4">
    <source>
        <dbReference type="Pfam" id="PF06722"/>
    </source>
</evidence>
<evidence type="ECO:0000256" key="1">
    <source>
        <dbReference type="ARBA" id="ARBA00022679"/>
    </source>
</evidence>
<feature type="region of interest" description="Disordered" evidence="2">
    <location>
        <begin position="622"/>
        <end position="663"/>
    </location>
</feature>
<evidence type="ECO:0000259" key="3">
    <source>
        <dbReference type="Pfam" id="PF03033"/>
    </source>
</evidence>
<evidence type="ECO:0000256" key="2">
    <source>
        <dbReference type="SAM" id="MobiDB-lite"/>
    </source>
</evidence>
<dbReference type="PANTHER" id="PTHR48050">
    <property type="entry name" value="STEROL 3-BETA-GLUCOSYLTRANSFERASE"/>
    <property type="match status" value="1"/>
</dbReference>
<comment type="caution">
    <text evidence="5">The sequence shown here is derived from an EMBL/GenBank/DDBJ whole genome shotgun (WGS) entry which is preliminary data.</text>
</comment>
<keyword evidence="1" id="KW-0808">Transferase</keyword>
<organism evidence="5 6">
    <name type="scientific">Coleophoma crateriformis</name>
    <dbReference type="NCBI Taxonomy" id="565419"/>
    <lineage>
        <taxon>Eukaryota</taxon>
        <taxon>Fungi</taxon>
        <taxon>Dikarya</taxon>
        <taxon>Ascomycota</taxon>
        <taxon>Pezizomycotina</taxon>
        <taxon>Leotiomycetes</taxon>
        <taxon>Helotiales</taxon>
        <taxon>Dermateaceae</taxon>
        <taxon>Coleophoma</taxon>
    </lineage>
</organism>
<dbReference type="PANTHER" id="PTHR48050:SF27">
    <property type="entry name" value="GLUCOSYLTRANSFERASE, PUTATIVE (AFU_ORTHOLOGUE AFUA_7G04880)-RELATED"/>
    <property type="match status" value="1"/>
</dbReference>
<dbReference type="CDD" id="cd03784">
    <property type="entry name" value="GT1_Gtf-like"/>
    <property type="match status" value="1"/>
</dbReference>
<dbReference type="OrthoDB" id="5835829at2759"/>
<dbReference type="SUPFAM" id="SSF53756">
    <property type="entry name" value="UDP-Glycosyltransferase/glycogen phosphorylase"/>
    <property type="match status" value="1"/>
</dbReference>
<feature type="compositionally biased region" description="Basic and acidic residues" evidence="2">
    <location>
        <begin position="640"/>
        <end position="651"/>
    </location>
</feature>
<feature type="compositionally biased region" description="Low complexity" evidence="2">
    <location>
        <begin position="622"/>
        <end position="635"/>
    </location>
</feature>
<accession>A0A3D8R3Q1</accession>
<evidence type="ECO:0000313" key="6">
    <source>
        <dbReference type="Proteomes" id="UP000256328"/>
    </source>
</evidence>
<dbReference type="AlphaFoldDB" id="A0A3D8R3Q1"/>
<sequence>MYDADSDHDGTHDGTHHADEDTKHPARWLDEGAEVKENGRLNVDLDSRLSRVLSRFIPADFDFERPPTPQTPPPKYEDLRQTSVIKLNIVIQVVGSRGDVQPFIAVGNELQKHGHRVRLATHNVFENFVKESGLEFYPIGGDPSELMAYMVKNPGLIPSMKSLRAGDIQTKRKMITEMLNGCWESCIEPDVVTGIPFTADAIIANPPSFAHVHCAQALGCPVHLMFTMPWSSTRAFPHPLADLRSSSEKTDVNSGKSNFLSYMIFEWLAWQGLGDIINKWRRDIDLEPVPVTEGPSLAETLKVPFTYCWSPALVPKPLDWPSYIGKDPPAYNPPEDLDTFLRAGPMPIYIGFGSIVIDDPEKLTHMILEAVRKTGVRAIISRGWSKLGGTRENEIGSNVFFLGDCPHEWLFQHVACVIHHGGAGTTACGLLNARPTTIVPFFGDQPFWGKMVATAGAGPSPITHKLLNDENLAEAIEYCLTPQASRAAQQIAEKMRTENGVRTAVDSFHRHLPIGKLTCDILPDQPAVWLYKKSKKPMKLSKAAAEILIQQSKLDRKDLKHYESKPFLIETRRWDPVTASASAALGIGADMMNATVGVVSRPIDEYQKAKAVRAKSSALAMSQNNSASASTSTLQTPSHDVNRKASSEHLDTQSLHRSVTKPHADSGAMVAGKMAFASAKSLGNIVGSQYKGMFVDVPLAVTDGLNALPGLYGSHVRERKQITGFRSGTAVAGKSFVFGIAEGMADIFVEPYKGARKDGVVGAVKGVGKGSLGFLTRTGAAGLGLVAYTGQGIYKSVHNASHAGTKDLIIKRKHDDGIYILENAHKLEFDKEAIVAEFGHLKTRKTDKTDKTDKTGSDESHV</sequence>
<protein>
    <submittedName>
        <fullName evidence="5">Uncharacterized protein</fullName>
    </submittedName>
</protein>
<dbReference type="FunFam" id="3.40.50.2000:FF:000100">
    <property type="entry name" value="Glycosyltransferase family 1 protein"/>
    <property type="match status" value="1"/>
</dbReference>